<dbReference type="Gene3D" id="3.20.20.70">
    <property type="entry name" value="Aldolase class I"/>
    <property type="match status" value="1"/>
</dbReference>
<dbReference type="GO" id="GO:0009423">
    <property type="term" value="P:chorismate biosynthetic process"/>
    <property type="evidence" value="ECO:0007669"/>
    <property type="project" value="UniProtKB-UniRule"/>
</dbReference>
<keyword evidence="4 5" id="KW-0704">Schiff base</keyword>
<dbReference type="PANTHER" id="PTHR43699:SF1">
    <property type="entry name" value="3-DEHYDROQUINATE DEHYDRATASE"/>
    <property type="match status" value="1"/>
</dbReference>
<feature type="binding site" evidence="5">
    <location>
        <begin position="56"/>
        <end position="58"/>
    </location>
    <ligand>
        <name>3-dehydroquinate</name>
        <dbReference type="ChEBI" id="CHEBI:32364"/>
    </ligand>
</feature>
<comment type="similarity">
    <text evidence="5">Belongs to the type-I 3-dehydroquinase family.</text>
</comment>
<evidence type="ECO:0000256" key="2">
    <source>
        <dbReference type="ARBA" id="ARBA00023141"/>
    </source>
</evidence>
<feature type="binding site" evidence="5">
    <location>
        <position position="219"/>
    </location>
    <ligand>
        <name>3-dehydroquinate</name>
        <dbReference type="ChEBI" id="CHEBI:32364"/>
    </ligand>
</feature>
<dbReference type="InterPro" id="IPR050146">
    <property type="entry name" value="Type-I_3-dehydroquinase"/>
</dbReference>
<dbReference type="STRING" id="64702.SAMN05443377_10957"/>
<dbReference type="AlphaFoldDB" id="A0A1H9RU51"/>
<dbReference type="GO" id="GO:0009073">
    <property type="term" value="P:aromatic amino acid family biosynthetic process"/>
    <property type="evidence" value="ECO:0007669"/>
    <property type="project" value="UniProtKB-KW"/>
</dbReference>
<name>A0A1H9RU51_9ACTN</name>
<evidence type="ECO:0000313" key="7">
    <source>
        <dbReference type="Proteomes" id="UP000198815"/>
    </source>
</evidence>
<keyword evidence="3 5" id="KW-0456">Lyase</keyword>
<dbReference type="NCBIfam" id="TIGR01093">
    <property type="entry name" value="aroD"/>
    <property type="match status" value="1"/>
</dbReference>
<comment type="subunit">
    <text evidence="5">Homodimer.</text>
</comment>
<feature type="active site" description="Proton donor/acceptor" evidence="5">
    <location>
        <position position="150"/>
    </location>
</feature>
<comment type="catalytic activity">
    <reaction evidence="1 5">
        <text>3-dehydroquinate = 3-dehydroshikimate + H2O</text>
        <dbReference type="Rhea" id="RHEA:21096"/>
        <dbReference type="ChEBI" id="CHEBI:15377"/>
        <dbReference type="ChEBI" id="CHEBI:16630"/>
        <dbReference type="ChEBI" id="CHEBI:32364"/>
        <dbReference type="EC" id="4.2.1.10"/>
    </reaction>
</comment>
<dbReference type="CDD" id="cd00502">
    <property type="entry name" value="DHQase_I"/>
    <property type="match status" value="1"/>
</dbReference>
<evidence type="ECO:0000256" key="1">
    <source>
        <dbReference type="ARBA" id="ARBA00001864"/>
    </source>
</evidence>
<organism evidence="6 7">
    <name type="scientific">Propionibacterium cyclohexanicum</name>
    <dbReference type="NCBI Taxonomy" id="64702"/>
    <lineage>
        <taxon>Bacteria</taxon>
        <taxon>Bacillati</taxon>
        <taxon>Actinomycetota</taxon>
        <taxon>Actinomycetes</taxon>
        <taxon>Propionibacteriales</taxon>
        <taxon>Propionibacteriaceae</taxon>
        <taxon>Propionibacterium</taxon>
    </lineage>
</organism>
<comment type="caution">
    <text evidence="5">Lacks conserved residue(s) required for the propagation of feature annotation.</text>
</comment>
<dbReference type="SUPFAM" id="SSF51569">
    <property type="entry name" value="Aldolase"/>
    <property type="match status" value="1"/>
</dbReference>
<keyword evidence="5" id="KW-0028">Amino-acid biosynthesis</keyword>
<evidence type="ECO:0000256" key="5">
    <source>
        <dbReference type="HAMAP-Rule" id="MF_00214"/>
    </source>
</evidence>
<gene>
    <name evidence="5" type="primary">aroD</name>
    <name evidence="6" type="ORF">SAMN05443377_10957</name>
</gene>
<feature type="binding site" evidence="5">
    <location>
        <position position="91"/>
    </location>
    <ligand>
        <name>3-dehydroquinate</name>
        <dbReference type="ChEBI" id="CHEBI:32364"/>
    </ligand>
</feature>
<protein>
    <recommendedName>
        <fullName evidence="5">3-dehydroquinate dehydratase</fullName>
        <shortName evidence="5">3-dehydroquinase</shortName>
        <ecNumber evidence="5">4.2.1.10</ecNumber>
    </recommendedName>
    <alternativeName>
        <fullName evidence="5">Type I DHQase</fullName>
    </alternativeName>
    <alternativeName>
        <fullName evidence="5">Type I dehydroquinase</fullName>
        <shortName evidence="5">DHQ1</shortName>
    </alternativeName>
</protein>
<comment type="function">
    <text evidence="5">Involved in the third step of the chorismate pathway, which leads to the biosynthesis of aromatic amino acids. Catalyzes the cis-dehydration of 3-dehydroquinate (DHQ) and introduces the first double bond of the aromatic ring to yield 3-dehydroshikimate.</text>
</comment>
<dbReference type="FunFam" id="3.20.20.70:FF:000047">
    <property type="entry name" value="3-dehydroquinate dehydratase"/>
    <property type="match status" value="1"/>
</dbReference>
<sequence>MSPGTSVDAMARCERDELILGQEGQSPAVIVPLIGAGAEELGAQALAAGRFGDLVEWRVDAFGEPFDSQHLAHTAAMLREASRRPLIATVRTVHEGGGFEGDDEDYLRLVETLADSPAVNLVDVEAARSTARRCIVRAGEQGTAVIASHHDVTGTPEVGRMVDELAQLESTGAQFVKLAVMAHSAADTARLLLASAQHHEVAGVPFLTMAMGPAGLASRVVGHLFGSCATFASLGDLSSAPGQPSVEGLRAVLAEFARLGDNTLPSRELS</sequence>
<evidence type="ECO:0000313" key="6">
    <source>
        <dbReference type="EMBL" id="SER76390.1"/>
    </source>
</evidence>
<evidence type="ECO:0000256" key="3">
    <source>
        <dbReference type="ARBA" id="ARBA00023239"/>
    </source>
</evidence>
<keyword evidence="2 5" id="KW-0057">Aromatic amino acid biosynthesis</keyword>
<dbReference type="Pfam" id="PF01487">
    <property type="entry name" value="DHquinase_I"/>
    <property type="match status" value="1"/>
</dbReference>
<proteinExistence type="inferred from homology"/>
<dbReference type="InterPro" id="IPR001381">
    <property type="entry name" value="DHquinase_I"/>
</dbReference>
<dbReference type="EMBL" id="FOGZ01000009">
    <property type="protein sequence ID" value="SER76390.1"/>
    <property type="molecule type" value="Genomic_DNA"/>
</dbReference>
<dbReference type="GO" id="GO:0003855">
    <property type="term" value="F:3-dehydroquinate dehydratase activity"/>
    <property type="evidence" value="ECO:0007669"/>
    <property type="project" value="UniProtKB-UniRule"/>
</dbReference>
<dbReference type="EC" id="4.2.1.10" evidence="5"/>
<feature type="binding site" evidence="5">
    <location>
        <position position="243"/>
    </location>
    <ligand>
        <name>3-dehydroquinate</name>
        <dbReference type="ChEBI" id="CHEBI:32364"/>
    </ligand>
</feature>
<keyword evidence="7" id="KW-1185">Reference proteome</keyword>
<comment type="pathway">
    <text evidence="5">Metabolic intermediate biosynthesis; chorismate biosynthesis; chorismate from D-erythrose 4-phosphate and phosphoenolpyruvate: step 3/7.</text>
</comment>
<dbReference type="GO" id="GO:0008652">
    <property type="term" value="P:amino acid biosynthetic process"/>
    <property type="evidence" value="ECO:0007669"/>
    <property type="project" value="UniProtKB-KW"/>
</dbReference>
<evidence type="ECO:0000256" key="4">
    <source>
        <dbReference type="ARBA" id="ARBA00023270"/>
    </source>
</evidence>
<dbReference type="PANTHER" id="PTHR43699">
    <property type="entry name" value="3-DEHYDROQUINATE DEHYDRATASE"/>
    <property type="match status" value="1"/>
</dbReference>
<feature type="binding site" evidence="5">
    <location>
        <position position="239"/>
    </location>
    <ligand>
        <name>3-dehydroquinate</name>
        <dbReference type="ChEBI" id="CHEBI:32364"/>
    </ligand>
</feature>
<dbReference type="GO" id="GO:0046279">
    <property type="term" value="P:3,4-dihydroxybenzoate biosynthetic process"/>
    <property type="evidence" value="ECO:0007669"/>
    <property type="project" value="TreeGrafter"/>
</dbReference>
<dbReference type="HAMAP" id="MF_00214">
    <property type="entry name" value="AroD"/>
    <property type="match status" value="1"/>
</dbReference>
<feature type="active site" description="Schiff-base intermediate with substrate" evidence="5">
    <location>
        <position position="177"/>
    </location>
</feature>
<accession>A0A1H9RU51</accession>
<dbReference type="InterPro" id="IPR013785">
    <property type="entry name" value="Aldolase_TIM"/>
</dbReference>
<reference evidence="6 7" key="1">
    <citation type="submission" date="2016-10" db="EMBL/GenBank/DDBJ databases">
        <authorList>
            <person name="de Groot N.N."/>
        </authorList>
    </citation>
    <scope>NUCLEOTIDE SEQUENCE [LARGE SCALE GENOMIC DNA]</scope>
    <source>
        <strain evidence="6 7">DSM 16859</strain>
    </source>
</reference>
<dbReference type="Proteomes" id="UP000198815">
    <property type="component" value="Unassembled WGS sequence"/>
</dbReference>
<dbReference type="UniPathway" id="UPA00053">
    <property type="reaction ID" value="UER00086"/>
</dbReference>